<evidence type="ECO:0008006" key="3">
    <source>
        <dbReference type="Google" id="ProtNLM"/>
    </source>
</evidence>
<accession>A0ABX4QWC5</accession>
<dbReference type="Proteomes" id="UP000233565">
    <property type="component" value="Unassembled WGS sequence"/>
</dbReference>
<evidence type="ECO:0000313" key="2">
    <source>
        <dbReference type="Proteomes" id="UP000233565"/>
    </source>
</evidence>
<sequence>MQTTVDPRAGTSRRTDKEIDMPLIQTAGLFAAGLLTTSGLFTGAAPSTSTGDGPQVPCGAVWSHLPEDLRADLRGVRALPVSEKADALRAIRRDALDGDYGTQVQRFAERRVERIRAIRRALPDEMKADLHEARRLTGADRLEAYREIRSGALAGEYGDRVQEVAATVQERREACRPPS</sequence>
<dbReference type="RefSeq" id="WP_091199026.1">
    <property type="nucleotide sequence ID" value="NZ_FOKC01000005.1"/>
</dbReference>
<name>A0ABX4QWC5_9ACTN</name>
<organism evidence="1 2">
    <name type="scientific">Nocardioides alpinus</name>
    <dbReference type="NCBI Taxonomy" id="748909"/>
    <lineage>
        <taxon>Bacteria</taxon>
        <taxon>Bacillati</taxon>
        <taxon>Actinomycetota</taxon>
        <taxon>Actinomycetes</taxon>
        <taxon>Propionibacteriales</taxon>
        <taxon>Nocardioidaceae</taxon>
        <taxon>Nocardioides</taxon>
    </lineage>
</organism>
<evidence type="ECO:0000313" key="1">
    <source>
        <dbReference type="EMBL" id="PKH40673.1"/>
    </source>
</evidence>
<protein>
    <recommendedName>
        <fullName evidence="3">Periplasmic heavy metal sensor</fullName>
    </recommendedName>
</protein>
<gene>
    <name evidence="1" type="ORF">CXG46_11825</name>
</gene>
<proteinExistence type="predicted"/>
<reference evidence="1 2" key="1">
    <citation type="submission" date="2017-12" db="EMBL/GenBank/DDBJ databases">
        <title>Pharmacopeia of the Arctic Ocean.</title>
        <authorList>
            <person name="Collins E."/>
            <person name="Ducluzeau A.-L."/>
        </authorList>
    </citation>
    <scope>NUCLEOTIDE SEQUENCE [LARGE SCALE GENOMIC DNA]</scope>
    <source>
        <strain evidence="1 2">DSM 23325</strain>
    </source>
</reference>
<keyword evidence="2" id="KW-1185">Reference proteome</keyword>
<dbReference type="EMBL" id="PJBV01000017">
    <property type="protein sequence ID" value="PKH40673.1"/>
    <property type="molecule type" value="Genomic_DNA"/>
</dbReference>
<comment type="caution">
    <text evidence="1">The sequence shown here is derived from an EMBL/GenBank/DDBJ whole genome shotgun (WGS) entry which is preliminary data.</text>
</comment>